<evidence type="ECO:0000256" key="2">
    <source>
        <dbReference type="ARBA" id="ARBA00012633"/>
    </source>
</evidence>
<feature type="binding site" evidence="3">
    <location>
        <position position="75"/>
    </location>
    <ligand>
        <name>Mg(2+)</name>
        <dbReference type="ChEBI" id="CHEBI:18420"/>
        <label>1</label>
        <note>catalytic</note>
    </ligand>
</feature>
<dbReference type="OrthoDB" id="10254945at2759"/>
<dbReference type="SUPFAM" id="SSF56655">
    <property type="entry name" value="Carbohydrate phosphatase"/>
    <property type="match status" value="1"/>
</dbReference>
<keyword evidence="5" id="KW-1185">Reference proteome</keyword>
<keyword evidence="3" id="KW-0479">Metal-binding</keyword>
<dbReference type="Proteomes" id="UP000041254">
    <property type="component" value="Unassembled WGS sequence"/>
</dbReference>
<evidence type="ECO:0000313" key="4">
    <source>
        <dbReference type="EMBL" id="CEM05266.1"/>
    </source>
</evidence>
<dbReference type="Pfam" id="PF00459">
    <property type="entry name" value="Inositol_P"/>
    <property type="match status" value="1"/>
</dbReference>
<dbReference type="PANTHER" id="PTHR43028:SF5">
    <property type="entry name" value="3'(2'),5'-BISPHOSPHATE NUCLEOTIDASE 1"/>
    <property type="match status" value="1"/>
</dbReference>
<proteinExistence type="inferred from homology"/>
<evidence type="ECO:0000256" key="3">
    <source>
        <dbReference type="PIRSR" id="PIRSR600760-2"/>
    </source>
</evidence>
<accession>A0A0G4F0W4</accession>
<dbReference type="InterPro" id="IPR000760">
    <property type="entry name" value="Inositol_monophosphatase-like"/>
</dbReference>
<dbReference type="Gene3D" id="3.30.540.10">
    <property type="entry name" value="Fructose-1,6-Bisphosphatase, subunit A, domain 1"/>
    <property type="match status" value="2"/>
</dbReference>
<dbReference type="VEuPathDB" id="CryptoDB:Vbra_14204"/>
<dbReference type="AlphaFoldDB" id="A0A0G4F0W4"/>
<dbReference type="PhylomeDB" id="A0A0G4F0W4"/>
<keyword evidence="3" id="KW-0460">Magnesium</keyword>
<dbReference type="GO" id="GO:0008441">
    <property type="term" value="F:3'(2'),5'-bisphosphate nucleotidase activity"/>
    <property type="evidence" value="ECO:0007669"/>
    <property type="project" value="UniProtKB-EC"/>
</dbReference>
<organism evidence="4 5">
    <name type="scientific">Vitrella brassicaformis (strain CCMP3155)</name>
    <dbReference type="NCBI Taxonomy" id="1169540"/>
    <lineage>
        <taxon>Eukaryota</taxon>
        <taxon>Sar</taxon>
        <taxon>Alveolata</taxon>
        <taxon>Colpodellida</taxon>
        <taxon>Vitrellaceae</taxon>
        <taxon>Vitrella</taxon>
    </lineage>
</organism>
<dbReference type="EC" id="3.1.3.7" evidence="2"/>
<sequence length="260" mass="28342">MNVQCGSTSVDVLEVVKIAKRAGVAIMAIYEGEKDKWEVEMKSDASPLTAANREANRVICEALSTLYPNLPIVSEENESLAYEERKNWQHHFCFTVNIGVCQGPTPIAGVVTIPAQGVAYWAAQGLGAYKEENGEVSRIHAATFSKDDEGLTIVAPRPQNRGDTLRRTQAFIDKYKNPTLVSLGSSIKLMLIAEGSAHVYPRLHDTCERDTCAAHAIVNEAGGRVVQAAGGAPCEEGEALRYNKEDQLNPFFVVYGNQTD</sequence>
<name>A0A0G4F0W4_VITBC</name>
<dbReference type="PANTHER" id="PTHR43028">
    <property type="entry name" value="3'(2'),5'-BISPHOSPHATE NUCLEOTIDASE 1"/>
    <property type="match status" value="1"/>
</dbReference>
<dbReference type="OMA" id="NTCYYAN"/>
<dbReference type="EMBL" id="CDMY01000356">
    <property type="protein sequence ID" value="CEM05266.1"/>
    <property type="molecule type" value="Genomic_DNA"/>
</dbReference>
<dbReference type="CDD" id="cd01638">
    <property type="entry name" value="CysQ"/>
    <property type="match status" value="1"/>
</dbReference>
<comment type="similarity">
    <text evidence="1">Belongs to the inositol monophosphatase superfamily.</text>
</comment>
<dbReference type="Gene3D" id="3.40.190.80">
    <property type="match status" value="1"/>
</dbReference>
<evidence type="ECO:0000313" key="5">
    <source>
        <dbReference type="Proteomes" id="UP000041254"/>
    </source>
</evidence>
<gene>
    <name evidence="4" type="ORF">Vbra_14204</name>
</gene>
<comment type="cofactor">
    <cofactor evidence="3">
        <name>Mg(2+)</name>
        <dbReference type="ChEBI" id="CHEBI:18420"/>
    </cofactor>
</comment>
<protein>
    <recommendedName>
        <fullName evidence="2">3'(2'),5'-bisphosphate nucleotidase</fullName>
        <ecNumber evidence="2">3.1.3.7</ecNumber>
    </recommendedName>
</protein>
<dbReference type="STRING" id="1169540.A0A0G4F0W4"/>
<reference evidence="4 5" key="1">
    <citation type="submission" date="2014-11" db="EMBL/GenBank/DDBJ databases">
        <authorList>
            <person name="Zhu J."/>
            <person name="Qi W."/>
            <person name="Song R."/>
        </authorList>
    </citation>
    <scope>NUCLEOTIDE SEQUENCE [LARGE SCALE GENOMIC DNA]</scope>
</reference>
<dbReference type="InParanoid" id="A0A0G4F0W4"/>
<dbReference type="GO" id="GO:0046872">
    <property type="term" value="F:metal ion binding"/>
    <property type="evidence" value="ECO:0007669"/>
    <property type="project" value="UniProtKB-KW"/>
</dbReference>
<dbReference type="InterPro" id="IPR050725">
    <property type="entry name" value="CysQ/Inositol_MonoPase"/>
</dbReference>
<evidence type="ECO:0000256" key="1">
    <source>
        <dbReference type="ARBA" id="ARBA00009759"/>
    </source>
</evidence>
<feature type="binding site" evidence="3">
    <location>
        <position position="210"/>
    </location>
    <ligand>
        <name>Mg(2+)</name>
        <dbReference type="ChEBI" id="CHEBI:18420"/>
        <label>1</label>
        <note>catalytic</note>
    </ligand>
</feature>